<accession>A0A0A9YGN9</accession>
<evidence type="ECO:0000313" key="1">
    <source>
        <dbReference type="EMBL" id="JAG28660.1"/>
    </source>
</evidence>
<protein>
    <submittedName>
        <fullName evidence="1">Methyltransferase-like protein 13</fullName>
    </submittedName>
</protein>
<proteinExistence type="predicted"/>
<dbReference type="GO" id="GO:0032259">
    <property type="term" value="P:methylation"/>
    <property type="evidence" value="ECO:0007669"/>
    <property type="project" value="UniProtKB-KW"/>
</dbReference>
<dbReference type="GO" id="GO:0008168">
    <property type="term" value="F:methyltransferase activity"/>
    <property type="evidence" value="ECO:0007669"/>
    <property type="project" value="UniProtKB-KW"/>
</dbReference>
<sequence>MPNSLRRNSSQFLHFLTGVFILNLVTRDLKLSLDIRKRLLDVFSTIGSFKLDDDLNEIIYCFPNKTDFSTVMMEGSSKFKDIVKQKKLESVDCIEVTKLMGLLRVDVEKDV</sequence>
<organism evidence="1">
    <name type="scientific">Lygus hesperus</name>
    <name type="common">Western plant bug</name>
    <dbReference type="NCBI Taxonomy" id="30085"/>
    <lineage>
        <taxon>Eukaryota</taxon>
        <taxon>Metazoa</taxon>
        <taxon>Ecdysozoa</taxon>
        <taxon>Arthropoda</taxon>
        <taxon>Hexapoda</taxon>
        <taxon>Insecta</taxon>
        <taxon>Pterygota</taxon>
        <taxon>Neoptera</taxon>
        <taxon>Paraneoptera</taxon>
        <taxon>Hemiptera</taxon>
        <taxon>Heteroptera</taxon>
        <taxon>Panheteroptera</taxon>
        <taxon>Cimicomorpha</taxon>
        <taxon>Miridae</taxon>
        <taxon>Mirini</taxon>
        <taxon>Lygus</taxon>
    </lineage>
</organism>
<keyword evidence="1" id="KW-0489">Methyltransferase</keyword>
<name>A0A0A9YGN9_LYGHE</name>
<gene>
    <name evidence="1" type="ORF">CM83_70519</name>
</gene>
<dbReference type="EMBL" id="GBRD01011674">
    <property type="protein sequence ID" value="JAG54150.1"/>
    <property type="molecule type" value="Transcribed_RNA"/>
</dbReference>
<reference evidence="2" key="3">
    <citation type="submission" date="2014-09" db="EMBL/GenBank/DDBJ databases">
        <authorList>
            <person name="Magalhaes I.L.F."/>
            <person name="Oliveira U."/>
            <person name="Santos F.R."/>
            <person name="Vidigal T.H.D.A."/>
            <person name="Brescovit A.D."/>
            <person name="Santos A.J."/>
        </authorList>
    </citation>
    <scope>NUCLEOTIDE SEQUENCE</scope>
</reference>
<reference evidence="1" key="2">
    <citation type="submission" date="2014-07" db="EMBL/GenBank/DDBJ databases">
        <authorList>
            <person name="Hull J."/>
        </authorList>
    </citation>
    <scope>NUCLEOTIDE SEQUENCE</scope>
</reference>
<evidence type="ECO:0000313" key="2">
    <source>
        <dbReference type="EMBL" id="JAG54150.1"/>
    </source>
</evidence>
<dbReference type="EMBL" id="GBHO01014944">
    <property type="protein sequence ID" value="JAG28660.1"/>
    <property type="molecule type" value="Transcribed_RNA"/>
</dbReference>
<keyword evidence="1" id="KW-0808">Transferase</keyword>
<reference evidence="1" key="1">
    <citation type="journal article" date="2014" name="PLoS ONE">
        <title>Transcriptome-Based Identification of ABC Transporters in the Western Tarnished Plant Bug Lygus hesperus.</title>
        <authorList>
            <person name="Hull J.J."/>
            <person name="Chaney K."/>
            <person name="Geib S.M."/>
            <person name="Fabrick J.A."/>
            <person name="Brent C.S."/>
            <person name="Walsh D."/>
            <person name="Lavine L.C."/>
        </authorList>
    </citation>
    <scope>NUCLEOTIDE SEQUENCE</scope>
</reference>
<dbReference type="AlphaFoldDB" id="A0A0A9YGN9"/>